<proteinExistence type="inferred from homology"/>
<dbReference type="Gene3D" id="3.20.20.80">
    <property type="entry name" value="Glycosidases"/>
    <property type="match status" value="1"/>
</dbReference>
<evidence type="ECO:0000256" key="3">
    <source>
        <dbReference type="ARBA" id="ARBA00023295"/>
    </source>
</evidence>
<organism evidence="5 6">
    <name type="scientific">Bifidobacterium apri</name>
    <dbReference type="NCBI Taxonomy" id="1769423"/>
    <lineage>
        <taxon>Bacteria</taxon>
        <taxon>Bacillati</taxon>
        <taxon>Actinomycetota</taxon>
        <taxon>Actinomycetes</taxon>
        <taxon>Bifidobacteriales</taxon>
        <taxon>Bifidobacteriaceae</taxon>
        <taxon>Bifidobacterium</taxon>
    </lineage>
</organism>
<dbReference type="PANTHER" id="PTHR34135">
    <property type="entry name" value="LYSOZYME"/>
    <property type="match status" value="1"/>
</dbReference>
<evidence type="ECO:0000256" key="2">
    <source>
        <dbReference type="ARBA" id="ARBA00022801"/>
    </source>
</evidence>
<dbReference type="GO" id="GO:0003796">
    <property type="term" value="F:lysozyme activity"/>
    <property type="evidence" value="ECO:0007669"/>
    <property type="project" value="InterPro"/>
</dbReference>
<dbReference type="SUPFAM" id="SSF47090">
    <property type="entry name" value="PGBD-like"/>
    <property type="match status" value="1"/>
</dbReference>
<dbReference type="SMART" id="SM00641">
    <property type="entry name" value="Glyco_25"/>
    <property type="match status" value="1"/>
</dbReference>
<keyword evidence="4" id="KW-0732">Signal</keyword>
<keyword evidence="2 5" id="KW-0378">Hydrolase</keyword>
<dbReference type="RefSeq" id="WP_167511144.1">
    <property type="nucleotide sequence ID" value="NZ_JBHLXF010000001.1"/>
</dbReference>
<dbReference type="SUPFAM" id="SSF51445">
    <property type="entry name" value="(Trans)glycosidases"/>
    <property type="match status" value="1"/>
</dbReference>
<keyword evidence="6" id="KW-1185">Reference proteome</keyword>
<comment type="caution">
    <text evidence="5">The sequence shown here is derived from an EMBL/GenBank/DDBJ whole genome shotgun (WGS) entry which is preliminary data.</text>
</comment>
<dbReference type="InterPro" id="IPR002053">
    <property type="entry name" value="Glyco_hydro_25"/>
</dbReference>
<keyword evidence="3" id="KW-0326">Glycosidase</keyword>
<evidence type="ECO:0000313" key="6">
    <source>
        <dbReference type="Proteomes" id="UP000440041"/>
    </source>
</evidence>
<dbReference type="Pfam" id="PF01183">
    <property type="entry name" value="Glyco_hydro_25"/>
    <property type="match status" value="1"/>
</dbReference>
<name>A0A6A2WBU6_9BIFI</name>
<dbReference type="GO" id="GO:0009253">
    <property type="term" value="P:peptidoglycan catabolic process"/>
    <property type="evidence" value="ECO:0007669"/>
    <property type="project" value="InterPro"/>
</dbReference>
<dbReference type="Proteomes" id="UP000440041">
    <property type="component" value="Unassembled WGS sequence"/>
</dbReference>
<evidence type="ECO:0000256" key="4">
    <source>
        <dbReference type="SAM" id="SignalP"/>
    </source>
</evidence>
<feature type="chain" id="PRO_5025690420" evidence="4">
    <location>
        <begin position="31"/>
        <end position="366"/>
    </location>
</feature>
<dbReference type="GO" id="GO:0016998">
    <property type="term" value="P:cell wall macromolecule catabolic process"/>
    <property type="evidence" value="ECO:0007669"/>
    <property type="project" value="InterPro"/>
</dbReference>
<dbReference type="AlphaFoldDB" id="A0A6A2WBU6"/>
<comment type="similarity">
    <text evidence="1">Belongs to the glycosyl hydrolase 25 family.</text>
</comment>
<evidence type="ECO:0000313" key="5">
    <source>
        <dbReference type="EMBL" id="KAB8290970.1"/>
    </source>
</evidence>
<evidence type="ECO:0000256" key="1">
    <source>
        <dbReference type="ARBA" id="ARBA00010646"/>
    </source>
</evidence>
<gene>
    <name evidence="5" type="ORF">DSM100238_1850</name>
</gene>
<dbReference type="InterPro" id="IPR017853">
    <property type="entry name" value="GH"/>
</dbReference>
<protein>
    <submittedName>
        <fullName evidence="5">Glycosyl hydrolases family 25,lysozyme</fullName>
    </submittedName>
</protein>
<dbReference type="PROSITE" id="PS51904">
    <property type="entry name" value="GLYCOSYL_HYDROL_F25_2"/>
    <property type="match status" value="1"/>
</dbReference>
<sequence length="366" mass="39909">MKWKSPPRAGLVATIITLVVGLTAAPSAMAALNGIDVASWQSDTVTCTVQDYDFAVVKSSEGTWYANPKMAAQLSCAQRRGKKIGVYHYADGADATVEADHFVSSIGGWRGKALLALDFEMGGNKVYYSASAGDWIRTFVNRVHAVTGVWPVIYIPESGVGKIPADVRANCAIWPAAYATMNPTGWQSNPWHGGRFNEAMRQYTSEGVLAGYAGRLDLDIFYGDGVAWDAYARGGNGSQATVKPAPKPSTPAPAARTIRPVLDTDGKIGYKTICQWQRVMGTPVDGEISGQYVVWYRPRLYAVTHRNHRGSTLVRAVQRKFGLRQTGLLDRTTIRAIQRYVGANPDGILGYDTARKIQIRLNTGRF</sequence>
<dbReference type="InterPro" id="IPR018077">
    <property type="entry name" value="Glyco_hydro_fam25_subgr"/>
</dbReference>
<dbReference type="InterPro" id="IPR036365">
    <property type="entry name" value="PGBD-like_sf"/>
</dbReference>
<reference evidence="5 6" key="1">
    <citation type="submission" date="2019-09" db="EMBL/GenBank/DDBJ databases">
        <title>Characterization of the phylogenetic diversity of two novel species belonging to the genus Bifidobacterium: Bifidobacterium cebidarum sp. nov. and Bifidobacterium leontopitheci sp. nov.</title>
        <authorList>
            <person name="Lugli G.A."/>
            <person name="Duranti S."/>
            <person name="Milani C."/>
            <person name="Turroni F."/>
            <person name="Ventura M."/>
        </authorList>
    </citation>
    <scope>NUCLEOTIDE SEQUENCE [LARGE SCALE GENOMIC DNA]</scope>
    <source>
        <strain evidence="5 6">DSM 100238</strain>
    </source>
</reference>
<feature type="signal peptide" evidence="4">
    <location>
        <begin position="1"/>
        <end position="30"/>
    </location>
</feature>
<dbReference type="PANTHER" id="PTHR34135:SF2">
    <property type="entry name" value="LYSOZYME"/>
    <property type="match status" value="1"/>
</dbReference>
<dbReference type="GO" id="GO:0016052">
    <property type="term" value="P:carbohydrate catabolic process"/>
    <property type="evidence" value="ECO:0007669"/>
    <property type="project" value="TreeGrafter"/>
</dbReference>
<accession>A0A6A2WBU6</accession>
<dbReference type="EMBL" id="WBSO01000032">
    <property type="protein sequence ID" value="KAB8290970.1"/>
    <property type="molecule type" value="Genomic_DNA"/>
</dbReference>